<feature type="transmembrane region" description="Helical" evidence="1">
    <location>
        <begin position="38"/>
        <end position="60"/>
    </location>
</feature>
<keyword evidence="3" id="KW-1185">Reference proteome</keyword>
<evidence type="ECO:0000313" key="3">
    <source>
        <dbReference type="Proteomes" id="UP001356095"/>
    </source>
</evidence>
<dbReference type="EMBL" id="JAUZMY010000023">
    <property type="protein sequence ID" value="MEE2039815.1"/>
    <property type="molecule type" value="Genomic_DNA"/>
</dbReference>
<dbReference type="RefSeq" id="WP_330093580.1">
    <property type="nucleotide sequence ID" value="NZ_JAUZMY010000023.1"/>
</dbReference>
<accession>A0ABU7KC56</accession>
<keyword evidence="1" id="KW-0472">Membrane</keyword>
<name>A0ABU7KC56_9ACTN</name>
<evidence type="ECO:0000313" key="2">
    <source>
        <dbReference type="EMBL" id="MEE2039815.1"/>
    </source>
</evidence>
<keyword evidence="1" id="KW-1133">Transmembrane helix</keyword>
<evidence type="ECO:0000256" key="1">
    <source>
        <dbReference type="SAM" id="Phobius"/>
    </source>
</evidence>
<reference evidence="2 3" key="1">
    <citation type="submission" date="2023-08" db="EMBL/GenBank/DDBJ databases">
        <authorList>
            <person name="Girao M."/>
            <person name="Carvalho M.F."/>
        </authorList>
    </citation>
    <scope>NUCLEOTIDE SEQUENCE [LARGE SCALE GENOMIC DNA]</scope>
    <source>
        <strain evidence="2 3">CT-R113</strain>
    </source>
</reference>
<keyword evidence="1" id="KW-0812">Transmembrane</keyword>
<sequence>MRDTQDAWRLNLSMLAVTVPLMVAIALSLVFLTGWPAWVASAVGGAVGGLAGPLAVRWILARRERGRDRSPSTTER</sequence>
<gene>
    <name evidence="2" type="ORF">Q8791_21595</name>
</gene>
<proteinExistence type="predicted"/>
<dbReference type="Proteomes" id="UP001356095">
    <property type="component" value="Unassembled WGS sequence"/>
</dbReference>
<comment type="caution">
    <text evidence="2">The sequence shown here is derived from an EMBL/GenBank/DDBJ whole genome shotgun (WGS) entry which is preliminary data.</text>
</comment>
<feature type="transmembrane region" description="Helical" evidence="1">
    <location>
        <begin position="12"/>
        <end position="32"/>
    </location>
</feature>
<protein>
    <submittedName>
        <fullName evidence="2">Uncharacterized protein</fullName>
    </submittedName>
</protein>
<organism evidence="2 3">
    <name type="scientific">Nocardiopsis codii</name>
    <dbReference type="NCBI Taxonomy" id="3065942"/>
    <lineage>
        <taxon>Bacteria</taxon>
        <taxon>Bacillati</taxon>
        <taxon>Actinomycetota</taxon>
        <taxon>Actinomycetes</taxon>
        <taxon>Streptosporangiales</taxon>
        <taxon>Nocardiopsidaceae</taxon>
        <taxon>Nocardiopsis</taxon>
    </lineage>
</organism>